<proteinExistence type="predicted"/>
<dbReference type="InterPro" id="IPR018712">
    <property type="entry name" value="Tle1-like_cat"/>
</dbReference>
<dbReference type="PANTHER" id="PTHR33840">
    <property type="match status" value="1"/>
</dbReference>
<evidence type="ECO:0000313" key="4">
    <source>
        <dbReference type="Proteomes" id="UP000054988"/>
    </source>
</evidence>
<dbReference type="Pfam" id="PF09994">
    <property type="entry name" value="T6SS_Tle1-like_cat"/>
    <property type="match status" value="1"/>
</dbReference>
<dbReference type="EMBL" id="LATX01002085">
    <property type="protein sequence ID" value="KTB34388.1"/>
    <property type="molecule type" value="Genomic_DNA"/>
</dbReference>
<reference evidence="3 4" key="1">
    <citation type="submission" date="2015-12" db="EMBL/GenBank/DDBJ databases">
        <title>Draft genome sequence of Moniliophthora roreri, the causal agent of frosty pod rot of cacao.</title>
        <authorList>
            <person name="Aime M.C."/>
            <person name="Diaz-Valderrama J.R."/>
            <person name="Kijpornyongpan T."/>
            <person name="Phillips-Mora W."/>
        </authorList>
    </citation>
    <scope>NUCLEOTIDE SEQUENCE [LARGE SCALE GENOMIC DNA]</scope>
    <source>
        <strain evidence="3 4">MCA 2952</strain>
    </source>
</reference>
<evidence type="ECO:0000256" key="1">
    <source>
        <dbReference type="SAM" id="MobiDB-lite"/>
    </source>
</evidence>
<accession>A0A0W0FDT9</accession>
<evidence type="ECO:0000259" key="2">
    <source>
        <dbReference type="Pfam" id="PF09994"/>
    </source>
</evidence>
<sequence>MSEPILNGTHERTITAATLVNDSPVRSESPLPTTSRLPDKKNGIIEHEREDTLMTHLPSAAGADIIPPEHFGRTLVLCFDGTGDQFDADNSNIVEFFRLLKKDDHSKQMVYYQAGIGTYTTPEIATPLMARFSKALDEAVAWNLDAHVMGGYEFLMQNYTQGDRICIFGFSRGAYTARSLAGMIHKVGILPACNHQQVPFAYKMFTREDEKGWQQSNAFKKAFAIDADIEFIGVWDTVNSVGLIPKRLPFTTSNTIVRTFRHAVALDERRAKFKANHWNRPQAHEEKLGVECKHQHGPGGHHAHDHEDPQSTKTLRALERKYGKDRNVQTDIDEVWFAGCHCDVGGGSVSNDTKPNLARIPLRWMIRECFKTNTGIMFHTDLVREMGMDPDALYPEVKARPPPLPIIPDKHYIQHIPTKSILARLTQSQKETNLPNFSGSESTLLRPHTEEELELADALSPVYDQLSLKWFWWILEFWPIKMRYQQSDKKWVDYYGWNLGRGRTVPGQKKRGVRVHRSVKMRMDAQYPDGSKYTPKATFDTQNVTWVD</sequence>
<dbReference type="eggNOG" id="ENOG502QPR9">
    <property type="taxonomic scope" value="Eukaryota"/>
</dbReference>
<dbReference type="PANTHER" id="PTHR33840:SF2">
    <property type="entry name" value="TLE1 PHOSPHOLIPASE DOMAIN-CONTAINING PROTEIN"/>
    <property type="match status" value="1"/>
</dbReference>
<evidence type="ECO:0000313" key="3">
    <source>
        <dbReference type="EMBL" id="KTB34388.1"/>
    </source>
</evidence>
<organism evidence="3 4">
    <name type="scientific">Moniliophthora roreri</name>
    <name type="common">Frosty pod rot fungus</name>
    <name type="synonym">Monilia roreri</name>
    <dbReference type="NCBI Taxonomy" id="221103"/>
    <lineage>
        <taxon>Eukaryota</taxon>
        <taxon>Fungi</taxon>
        <taxon>Dikarya</taxon>
        <taxon>Basidiomycota</taxon>
        <taxon>Agaricomycotina</taxon>
        <taxon>Agaricomycetes</taxon>
        <taxon>Agaricomycetidae</taxon>
        <taxon>Agaricales</taxon>
        <taxon>Marasmiineae</taxon>
        <taxon>Marasmiaceae</taxon>
        <taxon>Moniliophthora</taxon>
    </lineage>
</organism>
<dbReference type="Proteomes" id="UP000054988">
    <property type="component" value="Unassembled WGS sequence"/>
</dbReference>
<feature type="domain" description="T6SS Phospholipase effector Tle1-like catalytic" evidence="2">
    <location>
        <begin position="73"/>
        <end position="368"/>
    </location>
</feature>
<dbReference type="AlphaFoldDB" id="A0A0W0FDT9"/>
<feature type="region of interest" description="Disordered" evidence="1">
    <location>
        <begin position="292"/>
        <end position="312"/>
    </location>
</feature>
<gene>
    <name evidence="3" type="ORF">WG66_13036</name>
</gene>
<comment type="caution">
    <text evidence="3">The sequence shown here is derived from an EMBL/GenBank/DDBJ whole genome shotgun (WGS) entry which is preliminary data.</text>
</comment>
<name>A0A0W0FDT9_MONRR</name>
<protein>
    <recommendedName>
        <fullName evidence="2">T6SS Phospholipase effector Tle1-like catalytic domain-containing protein</fullName>
    </recommendedName>
</protein>
<feature type="compositionally biased region" description="Basic and acidic residues" evidence="1">
    <location>
        <begin position="302"/>
        <end position="312"/>
    </location>
</feature>